<evidence type="ECO:0000256" key="1">
    <source>
        <dbReference type="ARBA" id="ARBA00004167"/>
    </source>
</evidence>
<keyword evidence="14" id="KW-1185">Reference proteome</keyword>
<dbReference type="InterPro" id="IPR004192">
    <property type="entry name" value="Rieske_TM"/>
</dbReference>
<dbReference type="InterPro" id="IPR014349">
    <property type="entry name" value="Rieske_Fe-S_prot"/>
</dbReference>
<proteinExistence type="inferred from homology"/>
<dbReference type="FunFam" id="1.20.5.270:FF:000001">
    <property type="entry name" value="Cytochrome b-c1 complex subunit Rieske, mitochondrial"/>
    <property type="match status" value="1"/>
</dbReference>
<evidence type="ECO:0000313" key="15">
    <source>
        <dbReference type="RefSeq" id="XP_032830687.1"/>
    </source>
</evidence>
<evidence type="ECO:0000256" key="11">
    <source>
        <dbReference type="RuleBase" id="RU004494"/>
    </source>
</evidence>
<keyword evidence="8" id="KW-0411">Iron-sulfur</keyword>
<dbReference type="SUPFAM" id="SSF81502">
    <property type="entry name" value="ISP transmembrane anchor"/>
    <property type="match status" value="1"/>
</dbReference>
<dbReference type="GO" id="GO:0051537">
    <property type="term" value="F:2 iron, 2 sulfur cluster binding"/>
    <property type="evidence" value="ECO:0007669"/>
    <property type="project" value="UniProtKB-KW"/>
</dbReference>
<evidence type="ECO:0000256" key="3">
    <source>
        <dbReference type="ARBA" id="ARBA00022692"/>
    </source>
</evidence>
<gene>
    <name evidence="15" type="primary">LOC116954233</name>
</gene>
<dbReference type="FunFam" id="2.102.10.10:FF:000001">
    <property type="entry name" value="Cytochrome b-c1 complex subunit Rieske, mitochondrial"/>
    <property type="match status" value="1"/>
</dbReference>
<dbReference type="CTD" id="7386"/>
<keyword evidence="12" id="KW-0679">Respiratory chain</keyword>
<dbReference type="InterPro" id="IPR017941">
    <property type="entry name" value="Rieske_2Fe-2S"/>
</dbReference>
<dbReference type="GO" id="GO:0046872">
    <property type="term" value="F:metal ion binding"/>
    <property type="evidence" value="ECO:0007669"/>
    <property type="project" value="UniProtKB-KW"/>
</dbReference>
<sequence>MIGLVSRLNALGPYASASSSIVASQLKTLVVLPSQAAERVVADAARERLTAAALRQLLPRAAAIAASSSPSATSSVRFAHTDVSVPDYSAYRRSNVQDSTKSSKDSYDSRKAFTYLVSGAAAVASLYVAKAAVVKCVATLSASADVMAMAKIEVKLNNIGEGQNVTLKWRGKPLFIRHRTAEEVNVEQKVNLADLRHPEHDNERAKKPEWLIVLGVCTHLGCVPIPNMGEYNGYYCPCHGSHYDNSGRIRKGPAPLNLEVPYYEFLDEDTVVVG</sequence>
<evidence type="ECO:0000313" key="14">
    <source>
        <dbReference type="Proteomes" id="UP001318040"/>
    </source>
</evidence>
<evidence type="ECO:0000256" key="9">
    <source>
        <dbReference type="ARBA" id="ARBA00023136"/>
    </source>
</evidence>
<keyword evidence="11" id="KW-0249">Electron transport</keyword>
<evidence type="ECO:0000256" key="7">
    <source>
        <dbReference type="ARBA" id="ARBA00023004"/>
    </source>
</evidence>
<keyword evidence="3" id="KW-0812">Transmembrane</keyword>
<comment type="miscellaneous">
    <text evidence="11">The Rieske protein is a high potential 2Fe-2S protein.</text>
</comment>
<dbReference type="NCBIfam" id="TIGR01416">
    <property type="entry name" value="Rieske_proteo"/>
    <property type="match status" value="1"/>
</dbReference>
<dbReference type="GO" id="GO:0008121">
    <property type="term" value="F:quinol-cytochrome-c reductase activity"/>
    <property type="evidence" value="ECO:0007669"/>
    <property type="project" value="UniProtKB-EC"/>
</dbReference>
<protein>
    <recommendedName>
        <fullName evidence="11">Cytochrome b-c1 complex subunit Rieske, mitochondrial</fullName>
        <ecNumber evidence="11">7.1.1.8</ecNumber>
    </recommendedName>
</protein>
<evidence type="ECO:0000256" key="10">
    <source>
        <dbReference type="ARBA" id="ARBA00023157"/>
    </source>
</evidence>
<reference evidence="15" key="1">
    <citation type="submission" date="2025-08" db="UniProtKB">
        <authorList>
            <consortium name="RefSeq"/>
        </authorList>
    </citation>
    <scope>IDENTIFICATION</scope>
    <source>
        <tissue evidence="15">Sperm</tissue>
    </source>
</reference>
<dbReference type="Pfam" id="PF02921">
    <property type="entry name" value="UCR_TM"/>
    <property type="match status" value="1"/>
</dbReference>
<dbReference type="EC" id="7.1.1.8" evidence="11"/>
<dbReference type="AlphaFoldDB" id="A0AAJ7U9E8"/>
<keyword evidence="6" id="KW-1133">Transmembrane helix</keyword>
<comment type="similarity">
    <text evidence="2">Belongs to the Rieske iron-sulfur protein family.</text>
</comment>
<dbReference type="InterPro" id="IPR015248">
    <property type="entry name" value="UQCRFS1_N"/>
</dbReference>
<keyword evidence="9" id="KW-0472">Membrane</keyword>
<dbReference type="Gene3D" id="2.10.210.10">
    <property type="entry name" value="Cytochrome Bc1 Complex, Chain I"/>
    <property type="match status" value="1"/>
</dbReference>
<dbReference type="Proteomes" id="UP001318040">
    <property type="component" value="Chromosome 54"/>
</dbReference>
<dbReference type="GO" id="GO:0005743">
    <property type="term" value="C:mitochondrial inner membrane"/>
    <property type="evidence" value="ECO:0007669"/>
    <property type="project" value="UniProtKB-SubCell"/>
</dbReference>
<dbReference type="SUPFAM" id="SSF50022">
    <property type="entry name" value="ISP domain"/>
    <property type="match status" value="1"/>
</dbReference>
<dbReference type="Pfam" id="PF00355">
    <property type="entry name" value="Rieske"/>
    <property type="match status" value="1"/>
</dbReference>
<comment type="catalytic activity">
    <reaction evidence="11">
        <text>a quinol + 2 Fe(III)-[cytochrome c](out) = a quinone + 2 Fe(II)-[cytochrome c](out) + 2 H(+)(out)</text>
        <dbReference type="Rhea" id="RHEA:11484"/>
        <dbReference type="Rhea" id="RHEA-COMP:10350"/>
        <dbReference type="Rhea" id="RHEA-COMP:14399"/>
        <dbReference type="ChEBI" id="CHEBI:15378"/>
        <dbReference type="ChEBI" id="CHEBI:24646"/>
        <dbReference type="ChEBI" id="CHEBI:29033"/>
        <dbReference type="ChEBI" id="CHEBI:29034"/>
        <dbReference type="ChEBI" id="CHEBI:132124"/>
        <dbReference type="EC" id="7.1.1.8"/>
    </reaction>
</comment>
<dbReference type="CDD" id="cd03470">
    <property type="entry name" value="Rieske_cytochrome_bc1"/>
    <property type="match status" value="1"/>
</dbReference>
<evidence type="ECO:0000256" key="4">
    <source>
        <dbReference type="ARBA" id="ARBA00022714"/>
    </source>
</evidence>
<keyword evidence="5" id="KW-0479">Metal-binding</keyword>
<dbReference type="PANTHER" id="PTHR10134">
    <property type="entry name" value="CYTOCHROME B-C1 COMPLEX SUBUNIT RIESKE, MITOCHONDRIAL"/>
    <property type="match status" value="1"/>
</dbReference>
<dbReference type="KEGG" id="pmrn:116954233"/>
<evidence type="ECO:0000256" key="8">
    <source>
        <dbReference type="ARBA" id="ARBA00023014"/>
    </source>
</evidence>
<evidence type="ECO:0000259" key="13">
    <source>
        <dbReference type="PROSITE" id="PS51296"/>
    </source>
</evidence>
<dbReference type="PRINTS" id="PR00162">
    <property type="entry name" value="RIESKE"/>
</dbReference>
<feature type="domain" description="Rieske" evidence="13">
    <location>
        <begin position="177"/>
        <end position="272"/>
    </location>
</feature>
<dbReference type="InterPro" id="IPR006317">
    <property type="entry name" value="Ubiquinol_cyt_c_Rdtase_Fe-S-su"/>
</dbReference>
<keyword evidence="11" id="KW-0813">Transport</keyword>
<keyword evidence="7" id="KW-0408">Iron</keyword>
<keyword evidence="10" id="KW-1015">Disulfide bond</keyword>
<dbReference type="Gene3D" id="1.20.5.270">
    <property type="entry name" value="Ubiquinol cytochrome reductase, transmembrane domain"/>
    <property type="match status" value="1"/>
</dbReference>
<accession>A0AAJ7U9E8</accession>
<evidence type="ECO:0000256" key="12">
    <source>
        <dbReference type="RuleBase" id="RU004495"/>
    </source>
</evidence>
<keyword evidence="4" id="KW-0001">2Fe-2S</keyword>
<dbReference type="GeneID" id="116954233"/>
<evidence type="ECO:0000256" key="2">
    <source>
        <dbReference type="ARBA" id="ARBA00010651"/>
    </source>
</evidence>
<dbReference type="PROSITE" id="PS51296">
    <property type="entry name" value="RIESKE"/>
    <property type="match status" value="1"/>
</dbReference>
<dbReference type="RefSeq" id="XP_032830687.1">
    <property type="nucleotide sequence ID" value="XM_032974796.1"/>
</dbReference>
<evidence type="ECO:0000256" key="6">
    <source>
        <dbReference type="ARBA" id="ARBA00022989"/>
    </source>
</evidence>
<keyword evidence="12" id="KW-0496">Mitochondrion</keyword>
<evidence type="ECO:0000256" key="5">
    <source>
        <dbReference type="ARBA" id="ARBA00022723"/>
    </source>
</evidence>
<comment type="subcellular location">
    <subcellularLocation>
        <location evidence="1">Membrane</location>
        <topology evidence="1">Single-pass membrane protein</topology>
    </subcellularLocation>
    <subcellularLocation>
        <location evidence="12">Mitochondrion inner membrane</location>
    </subcellularLocation>
</comment>
<organism evidence="14 15">
    <name type="scientific">Petromyzon marinus</name>
    <name type="common">Sea lamprey</name>
    <dbReference type="NCBI Taxonomy" id="7757"/>
    <lineage>
        <taxon>Eukaryota</taxon>
        <taxon>Metazoa</taxon>
        <taxon>Chordata</taxon>
        <taxon>Craniata</taxon>
        <taxon>Vertebrata</taxon>
        <taxon>Cyclostomata</taxon>
        <taxon>Hyperoartia</taxon>
        <taxon>Petromyzontiformes</taxon>
        <taxon>Petromyzontidae</taxon>
        <taxon>Petromyzon</taxon>
    </lineage>
</organism>
<dbReference type="InterPro" id="IPR005805">
    <property type="entry name" value="Rieske_Fe-S_prot_C"/>
</dbReference>
<dbReference type="Gene3D" id="2.102.10.10">
    <property type="entry name" value="Rieske [2Fe-2S] iron-sulphur domain"/>
    <property type="match status" value="1"/>
</dbReference>
<comment type="cofactor">
    <cofactor evidence="11">
        <name>[2Fe-2S] cluster</name>
        <dbReference type="ChEBI" id="CHEBI:190135"/>
    </cofactor>
    <text evidence="11">Binds 1 [2Fe-2S] cluster per subunit.</text>
</comment>
<dbReference type="InterPro" id="IPR037008">
    <property type="entry name" value="bc1_Rieske_TM_sf"/>
</dbReference>
<dbReference type="InterPro" id="IPR036922">
    <property type="entry name" value="Rieske_2Fe-2S_sf"/>
</dbReference>
<name>A0AAJ7U9E8_PETMA</name>
<dbReference type="Pfam" id="PF09165">
    <property type="entry name" value="Ubiq-Cytc-red_N"/>
    <property type="match status" value="1"/>
</dbReference>